<evidence type="ECO:0000259" key="3">
    <source>
        <dbReference type="Pfam" id="PF13828"/>
    </source>
</evidence>
<protein>
    <recommendedName>
        <fullName evidence="3">DUF4190 domain-containing protein</fullName>
    </recommendedName>
</protein>
<reference evidence="4 5" key="1">
    <citation type="submission" date="2018-06" db="EMBL/GenBank/DDBJ databases">
        <title>The complete genome sequence of a nosiheptide producer Streptomyces actuosus ATCC 25421: deducing the ability of producing a new class III lantibiotics.</title>
        <authorList>
            <person name="Liu W."/>
            <person name="Sun F."/>
            <person name="Hu Y."/>
        </authorList>
    </citation>
    <scope>NUCLEOTIDE SEQUENCE [LARGE SCALE GENOMIC DNA]</scope>
    <source>
        <strain evidence="4 5">ATCC 25421</strain>
    </source>
</reference>
<dbReference type="KEGG" id="sact:DMT42_31170"/>
<feature type="compositionally biased region" description="Basic and acidic residues" evidence="1">
    <location>
        <begin position="1"/>
        <end position="11"/>
    </location>
</feature>
<sequence>MSSTEPPRDPRNPYASQPYPPPGQPGPYAQYPPYPAQQPTNGKAVGSLVTGIVSLVVPFVGIVTGPIAVVLGVKARGEIRQTGQRGDGMAIAGLVTGILGCIGYAIFVVLLIVGLAVGD</sequence>
<keyword evidence="2" id="KW-1133">Transmembrane helix</keyword>
<gene>
    <name evidence="4" type="ORF">DMT42_31170</name>
</gene>
<feature type="compositionally biased region" description="Pro residues" evidence="1">
    <location>
        <begin position="18"/>
        <end position="36"/>
    </location>
</feature>
<feature type="domain" description="DUF4190" evidence="3">
    <location>
        <begin position="44"/>
        <end position="106"/>
    </location>
</feature>
<feature type="transmembrane region" description="Helical" evidence="2">
    <location>
        <begin position="94"/>
        <end position="117"/>
    </location>
</feature>
<feature type="transmembrane region" description="Helical" evidence="2">
    <location>
        <begin position="48"/>
        <end position="73"/>
    </location>
</feature>
<proteinExistence type="predicted"/>
<dbReference type="EMBL" id="CP029788">
    <property type="protein sequence ID" value="AWT46316.1"/>
    <property type="molecule type" value="Genomic_DNA"/>
</dbReference>
<dbReference type="AlphaFoldDB" id="A0A2U9P9D0"/>
<feature type="region of interest" description="Disordered" evidence="1">
    <location>
        <begin position="1"/>
        <end position="38"/>
    </location>
</feature>
<organism evidence="4 5">
    <name type="scientific">Streptomyces actuosus</name>
    <dbReference type="NCBI Taxonomy" id="1885"/>
    <lineage>
        <taxon>Bacteria</taxon>
        <taxon>Bacillati</taxon>
        <taxon>Actinomycetota</taxon>
        <taxon>Actinomycetes</taxon>
        <taxon>Kitasatosporales</taxon>
        <taxon>Streptomycetaceae</taxon>
        <taxon>Streptomyces</taxon>
    </lineage>
</organism>
<dbReference type="OrthoDB" id="4329030at2"/>
<name>A0A2U9P9D0_STRAS</name>
<evidence type="ECO:0000313" key="5">
    <source>
        <dbReference type="Proteomes" id="UP000247634"/>
    </source>
</evidence>
<dbReference type="InterPro" id="IPR025241">
    <property type="entry name" value="DUF4190"/>
</dbReference>
<dbReference type="Proteomes" id="UP000247634">
    <property type="component" value="Chromosome"/>
</dbReference>
<keyword evidence="5" id="KW-1185">Reference proteome</keyword>
<dbReference type="Pfam" id="PF13828">
    <property type="entry name" value="DUF4190"/>
    <property type="match status" value="1"/>
</dbReference>
<accession>A0A2U9P9D0</accession>
<evidence type="ECO:0000256" key="1">
    <source>
        <dbReference type="SAM" id="MobiDB-lite"/>
    </source>
</evidence>
<dbReference type="RefSeq" id="WP_110632742.1">
    <property type="nucleotide sequence ID" value="NZ_CP029788.1"/>
</dbReference>
<keyword evidence="2" id="KW-0812">Transmembrane</keyword>
<evidence type="ECO:0000313" key="4">
    <source>
        <dbReference type="EMBL" id="AWT46316.1"/>
    </source>
</evidence>
<evidence type="ECO:0000256" key="2">
    <source>
        <dbReference type="SAM" id="Phobius"/>
    </source>
</evidence>
<keyword evidence="2" id="KW-0472">Membrane</keyword>